<comment type="caution">
    <text evidence="9">The sequence shown here is derived from an EMBL/GenBank/DDBJ whole genome shotgun (WGS) entry which is preliminary data.</text>
</comment>
<comment type="similarity">
    <text evidence="2">Belongs to the tellurite-resistance/dicarboxylate transporter (TDT) family.</text>
</comment>
<keyword evidence="7 8" id="KW-0472">Membrane</keyword>
<keyword evidence="4" id="KW-1003">Cell membrane</keyword>
<feature type="transmembrane region" description="Helical" evidence="8">
    <location>
        <begin position="180"/>
        <end position="205"/>
    </location>
</feature>
<reference evidence="10" key="1">
    <citation type="journal article" date="2019" name="Int. J. Syst. Evol. Microbiol.">
        <title>The Global Catalogue of Microorganisms (GCM) 10K type strain sequencing project: providing services to taxonomists for standard genome sequencing and annotation.</title>
        <authorList>
            <consortium name="The Broad Institute Genomics Platform"/>
            <consortium name="The Broad Institute Genome Sequencing Center for Infectious Disease"/>
            <person name="Wu L."/>
            <person name="Ma J."/>
        </authorList>
    </citation>
    <scope>NUCLEOTIDE SEQUENCE [LARGE SCALE GENOMIC DNA]</scope>
    <source>
        <strain evidence="10">CGMCC 1.16455</strain>
    </source>
</reference>
<feature type="transmembrane region" description="Helical" evidence="8">
    <location>
        <begin position="48"/>
        <end position="66"/>
    </location>
</feature>
<dbReference type="Gene3D" id="1.50.10.150">
    <property type="entry name" value="Voltage-dependent anion channel"/>
    <property type="match status" value="1"/>
</dbReference>
<dbReference type="Pfam" id="PF03595">
    <property type="entry name" value="SLAC1"/>
    <property type="match status" value="1"/>
</dbReference>
<keyword evidence="6 8" id="KW-1133">Transmembrane helix</keyword>
<proteinExistence type="inferred from homology"/>
<dbReference type="InterPro" id="IPR051629">
    <property type="entry name" value="Sulfite_efflux_TDT"/>
</dbReference>
<feature type="transmembrane region" description="Helical" evidence="8">
    <location>
        <begin position="217"/>
        <end position="238"/>
    </location>
</feature>
<accession>A0ABW0FKV1</accession>
<dbReference type="PANTHER" id="PTHR31686:SF1">
    <property type="entry name" value="SULFITE EFFLUX PUMP SSU1"/>
    <property type="match status" value="1"/>
</dbReference>
<organism evidence="9 10">
    <name type="scientific">Brachybacterium tyrofermentans</name>
    <dbReference type="NCBI Taxonomy" id="47848"/>
    <lineage>
        <taxon>Bacteria</taxon>
        <taxon>Bacillati</taxon>
        <taxon>Actinomycetota</taxon>
        <taxon>Actinomycetes</taxon>
        <taxon>Micrococcales</taxon>
        <taxon>Dermabacteraceae</taxon>
        <taxon>Brachybacterium</taxon>
    </lineage>
</organism>
<feature type="transmembrane region" description="Helical" evidence="8">
    <location>
        <begin position="150"/>
        <end position="168"/>
    </location>
</feature>
<feature type="transmembrane region" description="Helical" evidence="8">
    <location>
        <begin position="250"/>
        <end position="275"/>
    </location>
</feature>
<evidence type="ECO:0000256" key="5">
    <source>
        <dbReference type="ARBA" id="ARBA00022692"/>
    </source>
</evidence>
<evidence type="ECO:0000256" key="1">
    <source>
        <dbReference type="ARBA" id="ARBA00004651"/>
    </source>
</evidence>
<gene>
    <name evidence="9" type="ORF">ACFPK8_17385</name>
</gene>
<dbReference type="EMBL" id="JBHSLN010000087">
    <property type="protein sequence ID" value="MFC5299293.1"/>
    <property type="molecule type" value="Genomic_DNA"/>
</dbReference>
<evidence type="ECO:0000256" key="3">
    <source>
        <dbReference type="ARBA" id="ARBA00022448"/>
    </source>
</evidence>
<keyword evidence="3" id="KW-0813">Transport</keyword>
<feature type="transmembrane region" description="Helical" evidence="8">
    <location>
        <begin position="287"/>
        <end position="307"/>
    </location>
</feature>
<keyword evidence="5 8" id="KW-0812">Transmembrane</keyword>
<dbReference type="InterPro" id="IPR038665">
    <property type="entry name" value="Voltage-dep_anion_channel_sf"/>
</dbReference>
<dbReference type="PANTHER" id="PTHR31686">
    <property type="match status" value="1"/>
</dbReference>
<evidence type="ECO:0000256" key="2">
    <source>
        <dbReference type="ARBA" id="ARBA00008566"/>
    </source>
</evidence>
<dbReference type="InterPro" id="IPR004695">
    <property type="entry name" value="SLAC1/Mae1/Ssu1/TehA"/>
</dbReference>
<feature type="transmembrane region" description="Helical" evidence="8">
    <location>
        <begin position="21"/>
        <end position="42"/>
    </location>
</feature>
<evidence type="ECO:0000256" key="6">
    <source>
        <dbReference type="ARBA" id="ARBA00022989"/>
    </source>
</evidence>
<evidence type="ECO:0000313" key="10">
    <source>
        <dbReference type="Proteomes" id="UP001595937"/>
    </source>
</evidence>
<dbReference type="GeneID" id="303296945"/>
<feature type="transmembrane region" description="Helical" evidence="8">
    <location>
        <begin position="319"/>
        <end position="343"/>
    </location>
</feature>
<evidence type="ECO:0000256" key="7">
    <source>
        <dbReference type="ARBA" id="ARBA00023136"/>
    </source>
</evidence>
<sequence>MTRTPSRLAVRADSAISGLSPGYFALVMATGILSVALHEAGLLGPSQVALALAVVAYLVLVALFVARAIRHGRRMLGDARNPETAFGFFTVVAATGVLAAGLQGNGLGGLSIGLLIVAAAIWLVLGYVLPWQVLMMRDGEPILARTNGTWFIWSVASQSLAVGLSGLHPTTPRLADLLGIATVMAWSVGTILYVGIAVLVILRVVHHGITPQQFEPPYWVAMGALAISVVAGASIVGMGSVPMVDAARGLIGGTVVVFWCFAAWLVPLLVGAGIWRHLNHRIPLRYTPALWSMVFPLGMFAVASMRLGRVEHMPAVETIGAGFLVVALLAWLLVAAGLAVTIGRGARRGPVGR</sequence>
<evidence type="ECO:0000256" key="4">
    <source>
        <dbReference type="ARBA" id="ARBA00022475"/>
    </source>
</evidence>
<evidence type="ECO:0000256" key="8">
    <source>
        <dbReference type="SAM" id="Phobius"/>
    </source>
</evidence>
<feature type="transmembrane region" description="Helical" evidence="8">
    <location>
        <begin position="110"/>
        <end position="129"/>
    </location>
</feature>
<feature type="transmembrane region" description="Helical" evidence="8">
    <location>
        <begin position="86"/>
        <end position="104"/>
    </location>
</feature>
<protein>
    <submittedName>
        <fullName evidence="9">Tellurite resistance/C4-dicarboxylate transporter family protein</fullName>
    </submittedName>
</protein>
<dbReference type="RefSeq" id="WP_343923412.1">
    <property type="nucleotide sequence ID" value="NZ_BAAAIR010000033.1"/>
</dbReference>
<name>A0ABW0FKV1_9MICO</name>
<dbReference type="Proteomes" id="UP001595937">
    <property type="component" value="Unassembled WGS sequence"/>
</dbReference>
<keyword evidence="10" id="KW-1185">Reference proteome</keyword>
<dbReference type="CDD" id="cd09319">
    <property type="entry name" value="TDT_like_1"/>
    <property type="match status" value="1"/>
</dbReference>
<comment type="subcellular location">
    <subcellularLocation>
        <location evidence="1">Cell membrane</location>
        <topology evidence="1">Multi-pass membrane protein</topology>
    </subcellularLocation>
</comment>
<evidence type="ECO:0000313" key="9">
    <source>
        <dbReference type="EMBL" id="MFC5299293.1"/>
    </source>
</evidence>